<dbReference type="Proteomes" id="UP000386466">
    <property type="component" value="Unassembled WGS sequence"/>
</dbReference>
<protein>
    <submittedName>
        <fullName evidence="2">Uncharacterized protein</fullName>
    </submittedName>
</protein>
<sequence>MRSSPSHLPIKAKCMLPAEDQSTLPVLSCGSPQPLSRILRAQEAVQEVKQHLVKRQKSAPGVPQEGTRKDTGSRFLRPAKSQ</sequence>
<gene>
    <name evidence="2" type="ORF">LYPA_23C000721</name>
</gene>
<name>A0A485PED6_LYNPA</name>
<dbReference type="EMBL" id="CAAGRJ010036558">
    <property type="protein sequence ID" value="VFV44991.1"/>
    <property type="molecule type" value="Genomic_DNA"/>
</dbReference>
<proteinExistence type="predicted"/>
<reference evidence="2 3" key="1">
    <citation type="submission" date="2019-01" db="EMBL/GenBank/DDBJ databases">
        <authorList>
            <person name="Alioto T."/>
            <person name="Alioto T."/>
        </authorList>
    </citation>
    <scope>NUCLEOTIDE SEQUENCE [LARGE SCALE GENOMIC DNA]</scope>
</reference>
<evidence type="ECO:0000313" key="3">
    <source>
        <dbReference type="Proteomes" id="UP000386466"/>
    </source>
</evidence>
<evidence type="ECO:0000313" key="2">
    <source>
        <dbReference type="EMBL" id="VFV44991.1"/>
    </source>
</evidence>
<feature type="non-terminal residue" evidence="2">
    <location>
        <position position="82"/>
    </location>
</feature>
<organism evidence="2 3">
    <name type="scientific">Lynx pardinus</name>
    <name type="common">Iberian lynx</name>
    <name type="synonym">Felis pardina</name>
    <dbReference type="NCBI Taxonomy" id="191816"/>
    <lineage>
        <taxon>Eukaryota</taxon>
        <taxon>Metazoa</taxon>
        <taxon>Chordata</taxon>
        <taxon>Craniata</taxon>
        <taxon>Vertebrata</taxon>
        <taxon>Euteleostomi</taxon>
        <taxon>Mammalia</taxon>
        <taxon>Eutheria</taxon>
        <taxon>Laurasiatheria</taxon>
        <taxon>Carnivora</taxon>
        <taxon>Feliformia</taxon>
        <taxon>Felidae</taxon>
        <taxon>Felinae</taxon>
        <taxon>Lynx</taxon>
    </lineage>
</organism>
<evidence type="ECO:0000256" key="1">
    <source>
        <dbReference type="SAM" id="MobiDB-lite"/>
    </source>
</evidence>
<keyword evidence="3" id="KW-1185">Reference proteome</keyword>
<dbReference type="AlphaFoldDB" id="A0A485PED6"/>
<feature type="region of interest" description="Disordered" evidence="1">
    <location>
        <begin position="50"/>
        <end position="82"/>
    </location>
</feature>
<accession>A0A485PED6</accession>